<reference evidence="2 3" key="1">
    <citation type="submission" date="2018-05" db="EMBL/GenBank/DDBJ databases">
        <title>Freshwater and sediment microbial communities from various areas in North America, analyzing microbe dynamics in response to fracking.</title>
        <authorList>
            <person name="Lamendella R."/>
        </authorList>
    </citation>
    <scope>NUCLEOTIDE SEQUENCE [LARGE SCALE GENOMIC DNA]</scope>
    <source>
        <strain evidence="2 3">DB-3</strain>
    </source>
</reference>
<dbReference type="GO" id="GO:0006508">
    <property type="term" value="P:proteolysis"/>
    <property type="evidence" value="ECO:0007669"/>
    <property type="project" value="UniProtKB-KW"/>
</dbReference>
<feature type="transmembrane region" description="Helical" evidence="1">
    <location>
        <begin position="243"/>
        <end position="269"/>
    </location>
</feature>
<gene>
    <name evidence="2" type="ORF">DET56_104156</name>
</gene>
<dbReference type="CDD" id="cd07328">
    <property type="entry name" value="M48_Ste24p_like"/>
    <property type="match status" value="1"/>
</dbReference>
<dbReference type="AlphaFoldDB" id="A0A855YBN5"/>
<dbReference type="RefSeq" id="WP_109999165.1">
    <property type="nucleotide sequence ID" value="NZ_QGTZ01000004.1"/>
</dbReference>
<keyword evidence="2" id="KW-0645">Protease</keyword>
<keyword evidence="1" id="KW-0472">Membrane</keyword>
<dbReference type="EMBL" id="QGTZ01000004">
    <property type="protein sequence ID" value="PWW42101.1"/>
    <property type="molecule type" value="Genomic_DNA"/>
</dbReference>
<dbReference type="Proteomes" id="UP000247078">
    <property type="component" value="Unassembled WGS sequence"/>
</dbReference>
<comment type="caution">
    <text evidence="2">The sequence shown here is derived from an EMBL/GenBank/DDBJ whole genome shotgun (WGS) entry which is preliminary data.</text>
</comment>
<evidence type="ECO:0000313" key="2">
    <source>
        <dbReference type="EMBL" id="PWW42101.1"/>
    </source>
</evidence>
<feature type="transmembrane region" description="Helical" evidence="1">
    <location>
        <begin position="184"/>
        <end position="204"/>
    </location>
</feature>
<keyword evidence="1" id="KW-0812">Transmembrane</keyword>
<proteinExistence type="predicted"/>
<dbReference type="GO" id="GO:0008233">
    <property type="term" value="F:peptidase activity"/>
    <property type="evidence" value="ECO:0007669"/>
    <property type="project" value="UniProtKB-KW"/>
</dbReference>
<evidence type="ECO:0000313" key="3">
    <source>
        <dbReference type="Proteomes" id="UP000247078"/>
    </source>
</evidence>
<protein>
    <submittedName>
        <fullName evidence="2">Zn-dependent protease with chaperone function</fullName>
    </submittedName>
</protein>
<name>A0A855YBN5_9BACL</name>
<feature type="transmembrane region" description="Helical" evidence="1">
    <location>
        <begin position="80"/>
        <end position="104"/>
    </location>
</feature>
<accession>A0A855YBN5</accession>
<sequence>MHYTEQETCPECANKLKVNPGYSTWCEKCNWNVYEDERGQGTDKGVNGTDGNGNERSSDRLLEEFKYNVNRELPFTKQRFYTYLVALIVHLSTLSILGVAIFFFSTNSTWLGIFGISLLFLWITIILPYRKRLPGRVISRDDYPELYGMIDEIGERLNVPPVDMVIISEEYNAYNLHLKRKKRALVLGIPFFAALTLQEKIAAISHHMSQFAHPNISNSSLVERAMHVLNSWIDTVDPQDSGLLYWVVFPLIILRLLLFAVIGGIYVLLIKSMRNEMQRVFYIADNEASETAGSEAVLSLLLKAEMEGLFAQTAEQVAEYQYNKELYEEFRKRISAVPTQEILRIQRIQEMNDTQNRTYHPPMKNRIELIREHWAMIPAYQPDAAKERRTNEEFRQLEQRSQKILLNDLRDAS</sequence>
<evidence type="ECO:0000256" key="1">
    <source>
        <dbReference type="SAM" id="Phobius"/>
    </source>
</evidence>
<keyword evidence="2" id="KW-0378">Hydrolase</keyword>
<feature type="transmembrane region" description="Helical" evidence="1">
    <location>
        <begin position="110"/>
        <end position="129"/>
    </location>
</feature>
<organism evidence="2 3">
    <name type="scientific">Paenibacillus pabuli</name>
    <dbReference type="NCBI Taxonomy" id="1472"/>
    <lineage>
        <taxon>Bacteria</taxon>
        <taxon>Bacillati</taxon>
        <taxon>Bacillota</taxon>
        <taxon>Bacilli</taxon>
        <taxon>Bacillales</taxon>
        <taxon>Paenibacillaceae</taxon>
        <taxon>Paenibacillus</taxon>
    </lineage>
</organism>
<keyword evidence="1" id="KW-1133">Transmembrane helix</keyword>